<proteinExistence type="predicted"/>
<organism evidence="1 2">
    <name type="scientific">Paramecium pentaurelia</name>
    <dbReference type="NCBI Taxonomy" id="43138"/>
    <lineage>
        <taxon>Eukaryota</taxon>
        <taxon>Sar</taxon>
        <taxon>Alveolata</taxon>
        <taxon>Ciliophora</taxon>
        <taxon>Intramacronucleata</taxon>
        <taxon>Oligohymenophorea</taxon>
        <taxon>Peniculida</taxon>
        <taxon>Parameciidae</taxon>
        <taxon>Paramecium</taxon>
    </lineage>
</organism>
<dbReference type="OrthoDB" id="307477at2759"/>
<accession>A0A8S1Y5D3</accession>
<evidence type="ECO:0000313" key="1">
    <source>
        <dbReference type="EMBL" id="CAD8209019.1"/>
    </source>
</evidence>
<comment type="caution">
    <text evidence="1">The sequence shown here is derived from an EMBL/GenBank/DDBJ whole genome shotgun (WGS) entry which is preliminary data.</text>
</comment>
<evidence type="ECO:0000313" key="2">
    <source>
        <dbReference type="Proteomes" id="UP000689195"/>
    </source>
</evidence>
<keyword evidence="2" id="KW-1185">Reference proteome</keyword>
<name>A0A8S1Y5D3_9CILI</name>
<sequence length="606" mass="71987">MDSFIHTIQSISNILDAQTDLKHIKNTFKCLTADYKLQLKINSLLLLIHLSQQDKIRNALNKDQMLYDFILLTCQNEQNALNQISLETLKYFGTVAQIEKYRQAIDILMNQGIDLPNQYIHANQLFELQRNLQNREVLTLQLFQQTVYDHQLDIEGIINIVQSISIVEEKHICMLDSYKSTFAERILSIEDLLKNKQNILRSEQLEQLKSIQYFEQQFNKQVNKQQKDKYKNFNLFQEWIAKSLNIKLSIKENQQPKQQNQLPQQLHQEQYQLQQQNNQLQNSIPILVIENQPSDRTAKSVRSNIVQEPQKNPFHEAEKALRHKIQIELEKFKRKQLPDKQYSGQLVKESLNINQMDQNQLKKFKLSSIKTKQKLFDSPEIQLGVIKKFILKEELNCNFLELTFYIGNKRQKILENCSLIFDEPRGLQFWVPQNKMETQIMGRKQYRMSCLIGYQYSLFEPLKGQFQWIEDDKVCEAIFMVPCLLSQFMNFLPIGRRYFKHIWKEKKIFCHRSEKFKLNEKIIKSVLDFKKYIPNLCYLVDLKDFLDDERQQLKDLKLGGEFTLQDIRVRHWIKIIIRQNLDVVVKVTGMSDAIQIVKCLVFILKA</sequence>
<gene>
    <name evidence="1" type="ORF">PPENT_87.1.T1530024</name>
</gene>
<dbReference type="EMBL" id="CAJJDO010000153">
    <property type="protein sequence ID" value="CAD8209019.1"/>
    <property type="molecule type" value="Genomic_DNA"/>
</dbReference>
<dbReference type="Proteomes" id="UP000689195">
    <property type="component" value="Unassembled WGS sequence"/>
</dbReference>
<reference evidence="1" key="1">
    <citation type="submission" date="2021-01" db="EMBL/GenBank/DDBJ databases">
        <authorList>
            <consortium name="Genoscope - CEA"/>
            <person name="William W."/>
        </authorList>
    </citation>
    <scope>NUCLEOTIDE SEQUENCE</scope>
</reference>
<dbReference type="AlphaFoldDB" id="A0A8S1Y5D3"/>
<protein>
    <submittedName>
        <fullName evidence="1">Uncharacterized protein</fullName>
    </submittedName>
</protein>